<name>A0A4R1BE49_9PROT</name>
<dbReference type="EMBL" id="SJZB01000027">
    <property type="protein sequence ID" value="TCJ15415.1"/>
    <property type="molecule type" value="Genomic_DNA"/>
</dbReference>
<dbReference type="Pfam" id="PF03968">
    <property type="entry name" value="LptD_N"/>
    <property type="match status" value="1"/>
</dbReference>
<dbReference type="PANTHER" id="PTHR36504">
    <property type="entry name" value="LIPOPOLYSACCHARIDE EXPORT SYSTEM PROTEIN LPTA"/>
    <property type="match status" value="1"/>
</dbReference>
<keyword evidence="3 4" id="KW-0574">Periplasm</keyword>
<dbReference type="InterPro" id="IPR005653">
    <property type="entry name" value="OstA-like_N"/>
</dbReference>
<dbReference type="AlphaFoldDB" id="A0A4R1BE49"/>
<comment type="similarity">
    <text evidence="4">Belongs to the LptA family.</text>
</comment>
<dbReference type="GO" id="GO:0015920">
    <property type="term" value="P:lipopolysaccharide transport"/>
    <property type="evidence" value="ECO:0007669"/>
    <property type="project" value="UniProtKB-UniRule"/>
</dbReference>
<dbReference type="GO" id="GO:0009279">
    <property type="term" value="C:cell outer membrane"/>
    <property type="evidence" value="ECO:0007669"/>
    <property type="project" value="TreeGrafter"/>
</dbReference>
<protein>
    <recommendedName>
        <fullName evidence="4">Lipopolysaccharide export system protein LptA</fullName>
    </recommendedName>
</protein>
<evidence type="ECO:0000259" key="5">
    <source>
        <dbReference type="Pfam" id="PF03968"/>
    </source>
</evidence>
<keyword evidence="2 4" id="KW-0732">Signal</keyword>
<dbReference type="GO" id="GO:0043165">
    <property type="term" value="P:Gram-negative-bacterium-type cell outer membrane assembly"/>
    <property type="evidence" value="ECO:0007669"/>
    <property type="project" value="UniProtKB-UniRule"/>
</dbReference>
<gene>
    <name evidence="4 6" type="primary">lptA</name>
    <name evidence="6" type="ORF">EZJ19_07315</name>
</gene>
<evidence type="ECO:0000313" key="7">
    <source>
        <dbReference type="Proteomes" id="UP000295443"/>
    </source>
</evidence>
<comment type="subunit">
    <text evidence="4">Component of the lipopolysaccharide transport and assembly complex.</text>
</comment>
<dbReference type="RefSeq" id="WP_131446121.1">
    <property type="nucleotide sequence ID" value="NZ_SJZB01000027.1"/>
</dbReference>
<dbReference type="GO" id="GO:0030288">
    <property type="term" value="C:outer membrane-bounded periplasmic space"/>
    <property type="evidence" value="ECO:0007669"/>
    <property type="project" value="TreeGrafter"/>
</dbReference>
<evidence type="ECO:0000313" key="6">
    <source>
        <dbReference type="EMBL" id="TCJ15415.1"/>
    </source>
</evidence>
<feature type="chain" id="PRO_5021051789" description="Lipopolysaccharide export system protein LptA" evidence="4">
    <location>
        <begin position="24"/>
        <end position="176"/>
    </location>
</feature>
<sequence length="176" mass="19173" precursor="true">MKLGISPLLLLAVAGLAAFGARAEQADRTRPVQIEADSVRLDDLNKTAVYEGNVMFTQGTLTITADRVDVRQDDKGLASGEATGQPVFMRQKMEGRDEYMEAHGKRALYDARTGIVKLIGNAYINQAGDELRGGVIVYDMRTERYQAQGAADDSSKGRIRAIIRPRTTQETGAAKP</sequence>
<dbReference type="GO" id="GO:0017089">
    <property type="term" value="F:glycolipid transfer activity"/>
    <property type="evidence" value="ECO:0007669"/>
    <property type="project" value="TreeGrafter"/>
</dbReference>
<evidence type="ECO:0000256" key="4">
    <source>
        <dbReference type="HAMAP-Rule" id="MF_01914"/>
    </source>
</evidence>
<dbReference type="GO" id="GO:0001530">
    <property type="term" value="F:lipopolysaccharide binding"/>
    <property type="evidence" value="ECO:0007669"/>
    <property type="project" value="InterPro"/>
</dbReference>
<reference evidence="6 7" key="1">
    <citation type="submission" date="2019-03" db="EMBL/GenBank/DDBJ databases">
        <title>Genome sequence of Thiobacillaceae bacterium LSR1, a sulfur-oxidizing bacterium isolated from freshwater sediment.</title>
        <authorList>
            <person name="Li S."/>
        </authorList>
    </citation>
    <scope>NUCLEOTIDE SEQUENCE [LARGE SCALE GENOMIC DNA]</scope>
    <source>
        <strain evidence="6 7">LSR1</strain>
    </source>
</reference>
<dbReference type="NCBIfam" id="TIGR03002">
    <property type="entry name" value="outer_YhbN_LptA"/>
    <property type="match status" value="1"/>
</dbReference>
<keyword evidence="1 4" id="KW-0813">Transport</keyword>
<keyword evidence="7" id="KW-1185">Reference proteome</keyword>
<feature type="domain" description="Organic solvent tolerance-like N-terminal" evidence="5">
    <location>
        <begin position="33"/>
        <end position="143"/>
    </location>
</feature>
<dbReference type="OrthoDB" id="5294855at2"/>
<evidence type="ECO:0000256" key="1">
    <source>
        <dbReference type="ARBA" id="ARBA00022448"/>
    </source>
</evidence>
<dbReference type="Gene3D" id="2.60.450.10">
    <property type="entry name" value="Lipopolysaccharide (LPS) transport protein A like domain"/>
    <property type="match status" value="1"/>
</dbReference>
<dbReference type="PANTHER" id="PTHR36504:SF1">
    <property type="entry name" value="LIPOPOLYSACCHARIDE EXPORT SYSTEM PROTEIN LPTA"/>
    <property type="match status" value="1"/>
</dbReference>
<dbReference type="HAMAP" id="MF_01914">
    <property type="entry name" value="LPS_assembly_LptA"/>
    <property type="match status" value="1"/>
</dbReference>
<comment type="subcellular location">
    <subcellularLocation>
        <location evidence="4">Periplasm</location>
    </subcellularLocation>
</comment>
<dbReference type="Proteomes" id="UP000295443">
    <property type="component" value="Unassembled WGS sequence"/>
</dbReference>
<dbReference type="InterPro" id="IPR014340">
    <property type="entry name" value="LptA"/>
</dbReference>
<dbReference type="InterPro" id="IPR052037">
    <property type="entry name" value="LPS_export_LptA"/>
</dbReference>
<proteinExistence type="inferred from homology"/>
<comment type="caution">
    <text evidence="6">The sequence shown here is derived from an EMBL/GenBank/DDBJ whole genome shotgun (WGS) entry which is preliminary data.</text>
</comment>
<feature type="signal peptide" evidence="4">
    <location>
        <begin position="1"/>
        <end position="23"/>
    </location>
</feature>
<evidence type="ECO:0000256" key="2">
    <source>
        <dbReference type="ARBA" id="ARBA00022729"/>
    </source>
</evidence>
<organism evidence="6 7">
    <name type="scientific">Parasulfuritortus cantonensis</name>
    <dbReference type="NCBI Taxonomy" id="2528202"/>
    <lineage>
        <taxon>Bacteria</taxon>
        <taxon>Pseudomonadati</taxon>
        <taxon>Pseudomonadota</taxon>
        <taxon>Betaproteobacteria</taxon>
        <taxon>Nitrosomonadales</taxon>
        <taxon>Thiobacillaceae</taxon>
        <taxon>Parasulfuritortus</taxon>
    </lineage>
</organism>
<comment type="function">
    <text evidence="4">Involved in the assembly of lipopolysaccharide (LPS). Required for the translocation of LPS from the inner membrane to the outer membrane.</text>
</comment>
<evidence type="ECO:0000256" key="3">
    <source>
        <dbReference type="ARBA" id="ARBA00022764"/>
    </source>
</evidence>
<accession>A0A4R1BE49</accession>